<keyword evidence="4" id="KW-1185">Reference proteome</keyword>
<dbReference type="EC" id="2.7.13.3" evidence="2"/>
<dbReference type="InterPro" id="IPR036097">
    <property type="entry name" value="HisK_dim/P_sf"/>
</dbReference>
<sequence length="418" mass="48165">MESGHFYLVITDVEGRILKFNHNYERISAKPLQKEFWKYLSVDSAEEFCYSLELMLGAPKITRHLLLEHPIHSDNSFSQVWWEFSVITTPDMDISAIIGIGVGIQFLEQEMPWNNLVDVLGFGKISLNSEFKIQEWDSKIQSWFSPKKSEWLQAELTSTLAFSGFQKMNYLVDNLSNESKPKCFLIQTNEGKFSTYASLLVSCGEGFQLFLVPKEQNMTINSPAKVISQEILETFPNAVFVLDTQGKLVQQNELGKVVGRNWKGRAYSEGQSLSFPSQSNRFSRLVKAIEEAKMGMTGELELKMLNPTKDFSYWNVTVNPTYSESGLFEGIWIHVKDISFHKKQLAQLHKENETLREFALYPSHILRGPLSTMMGLLELIDRKQLDQENHKLFEYLKPLTKEMDQLIRQHAKKMSAFD</sequence>
<reference evidence="3 4" key="1">
    <citation type="submission" date="2018-06" db="EMBL/GenBank/DDBJ databases">
        <title>Genomic Encyclopedia of Archaeal and Bacterial Type Strains, Phase II (KMG-II): from individual species to whole genera.</title>
        <authorList>
            <person name="Goeker M."/>
        </authorList>
    </citation>
    <scope>NUCLEOTIDE SEQUENCE [LARGE SCALE GENOMIC DNA]</scope>
    <source>
        <strain evidence="3 4">T4</strain>
    </source>
</reference>
<evidence type="ECO:0000256" key="2">
    <source>
        <dbReference type="ARBA" id="ARBA00012438"/>
    </source>
</evidence>
<dbReference type="CDD" id="cd00082">
    <property type="entry name" value="HisKA"/>
    <property type="match status" value="1"/>
</dbReference>
<comment type="catalytic activity">
    <reaction evidence="1">
        <text>ATP + protein L-histidine = ADP + protein N-phospho-L-histidine.</text>
        <dbReference type="EC" id="2.7.13.3"/>
    </reaction>
</comment>
<evidence type="ECO:0000313" key="4">
    <source>
        <dbReference type="Proteomes" id="UP000248917"/>
    </source>
</evidence>
<dbReference type="InterPro" id="IPR003661">
    <property type="entry name" value="HisK_dim/P_dom"/>
</dbReference>
<dbReference type="GO" id="GO:0000155">
    <property type="term" value="F:phosphorelay sensor kinase activity"/>
    <property type="evidence" value="ECO:0007669"/>
    <property type="project" value="InterPro"/>
</dbReference>
<dbReference type="Gene3D" id="3.30.450.20">
    <property type="entry name" value="PAS domain"/>
    <property type="match status" value="1"/>
</dbReference>
<protein>
    <recommendedName>
        <fullName evidence="2">histidine kinase</fullName>
        <ecNumber evidence="2">2.7.13.3</ecNumber>
    </recommendedName>
</protein>
<dbReference type="EMBL" id="QKTX01000001">
    <property type="protein sequence ID" value="PZV87302.1"/>
    <property type="molecule type" value="Genomic_DNA"/>
</dbReference>
<dbReference type="SUPFAM" id="SSF47384">
    <property type="entry name" value="Homodimeric domain of signal transducing histidine kinase"/>
    <property type="match status" value="1"/>
</dbReference>
<organism evidence="3 4">
    <name type="scientific">Algoriphagus aquaeductus</name>
    <dbReference type="NCBI Taxonomy" id="475299"/>
    <lineage>
        <taxon>Bacteria</taxon>
        <taxon>Pseudomonadati</taxon>
        <taxon>Bacteroidota</taxon>
        <taxon>Cytophagia</taxon>
        <taxon>Cytophagales</taxon>
        <taxon>Cyclobacteriaceae</taxon>
        <taxon>Algoriphagus</taxon>
    </lineage>
</organism>
<comment type="caution">
    <text evidence="3">The sequence shown here is derived from an EMBL/GenBank/DDBJ whole genome shotgun (WGS) entry which is preliminary data.</text>
</comment>
<dbReference type="Gene3D" id="1.10.287.130">
    <property type="match status" value="1"/>
</dbReference>
<proteinExistence type="predicted"/>
<evidence type="ECO:0000313" key="3">
    <source>
        <dbReference type="EMBL" id="PZV87302.1"/>
    </source>
</evidence>
<evidence type="ECO:0000256" key="1">
    <source>
        <dbReference type="ARBA" id="ARBA00000085"/>
    </source>
</evidence>
<dbReference type="Proteomes" id="UP000248917">
    <property type="component" value="Unassembled WGS sequence"/>
</dbReference>
<dbReference type="AlphaFoldDB" id="A0A326S738"/>
<name>A0A326S738_9BACT</name>
<accession>A0A326S738</accession>
<gene>
    <name evidence="3" type="ORF">CLV31_101175</name>
</gene>